<feature type="transmembrane region" description="Helical" evidence="1">
    <location>
        <begin position="58"/>
        <end position="77"/>
    </location>
</feature>
<evidence type="ECO:0000313" key="3">
    <source>
        <dbReference type="Proteomes" id="UP000236151"/>
    </source>
</evidence>
<organism evidence="2 3">
    <name type="scientific">Clostridium thermosuccinogenes</name>
    <dbReference type="NCBI Taxonomy" id="84032"/>
    <lineage>
        <taxon>Bacteria</taxon>
        <taxon>Bacillati</taxon>
        <taxon>Bacillota</taxon>
        <taxon>Clostridia</taxon>
        <taxon>Eubacteriales</taxon>
        <taxon>Clostridiaceae</taxon>
        <taxon>Clostridium</taxon>
    </lineage>
</organism>
<evidence type="ECO:0000313" key="2">
    <source>
        <dbReference type="EMBL" id="PNU00905.1"/>
    </source>
</evidence>
<accession>A0A2K2FJZ1</accession>
<keyword evidence="3" id="KW-1185">Reference proteome</keyword>
<feature type="transmembrane region" description="Helical" evidence="1">
    <location>
        <begin position="97"/>
        <end position="116"/>
    </location>
</feature>
<protein>
    <recommendedName>
        <fullName evidence="4">Oligosaccharide repeat unit polymerase</fullName>
    </recommendedName>
</protein>
<keyword evidence="1" id="KW-0812">Transmembrane</keyword>
<dbReference type="OrthoDB" id="9554041at2"/>
<feature type="transmembrane region" description="Helical" evidence="1">
    <location>
        <begin position="397"/>
        <end position="417"/>
    </location>
</feature>
<sequence length="446" mass="52729">MELLFWFTAFICFSQGIYRIIFRKDYFNIYTYLLIGINLPLLMYFLKWSTLIEDGIAPVFYFIFIILNMLVILANLVDRRTINEKVIIIKAKKNKGVLLAINIVYFGLTCLENYLGSGYIFPALHNVDIHTYSAPFISYFTNSLFVVLLANFLYWYTTKKRIYLFGIVFFILLLMIGKSSRMIVLISFIQLMSFAFFLYINDKKLGRYVRKKFFKNKKQKYVFVIFGILLILFMVKYTDYRMSHYGKYDINYADTIGYSGPETFKNVISVYYGYFPMSLNNLNINIKYRDIYPNYIGLYSYKCLYFGILRIHNIFDLNPYQPEVGGLYASKSATVPTGFFDFYYDFGFLCIIPIFIAILIYVLLKRIVLRKTSSVGTYAIYFYWVPLWSFMSFQNTIYGSLVLIVTMILYFIINYLFRIEYINASESNISKENNDVNSNHNKHITN</sequence>
<feature type="transmembrane region" description="Helical" evidence="1">
    <location>
        <begin position="6"/>
        <end position="22"/>
    </location>
</feature>
<feature type="transmembrane region" description="Helical" evidence="1">
    <location>
        <begin position="342"/>
        <end position="363"/>
    </location>
</feature>
<keyword evidence="1" id="KW-0472">Membrane</keyword>
<keyword evidence="1" id="KW-1133">Transmembrane helix</keyword>
<dbReference type="Proteomes" id="UP000236151">
    <property type="component" value="Unassembled WGS sequence"/>
</dbReference>
<proteinExistence type="predicted"/>
<feature type="transmembrane region" description="Helical" evidence="1">
    <location>
        <begin position="375"/>
        <end position="391"/>
    </location>
</feature>
<feature type="transmembrane region" description="Helical" evidence="1">
    <location>
        <begin position="221"/>
        <end position="238"/>
    </location>
</feature>
<reference evidence="2 3" key="1">
    <citation type="submission" date="2017-06" db="EMBL/GenBank/DDBJ databases">
        <title>Investigating the central metabolism of Clostridium thermosuccinogenes.</title>
        <authorList>
            <person name="Koendjbiharie J.G."/>
            <person name="van Kranenburg R."/>
        </authorList>
    </citation>
    <scope>NUCLEOTIDE SEQUENCE [LARGE SCALE GENOMIC DNA]</scope>
    <source>
        <strain evidence="2 3">DSM 5806</strain>
    </source>
</reference>
<evidence type="ECO:0000256" key="1">
    <source>
        <dbReference type="SAM" id="Phobius"/>
    </source>
</evidence>
<dbReference type="RefSeq" id="WP_103080288.1">
    <property type="nucleotide sequence ID" value="NZ_CP021850.1"/>
</dbReference>
<dbReference type="KEGG" id="cthd:CDO33_01170"/>
<evidence type="ECO:0008006" key="4">
    <source>
        <dbReference type="Google" id="ProtNLM"/>
    </source>
</evidence>
<feature type="transmembrane region" description="Helical" evidence="1">
    <location>
        <begin position="162"/>
        <end position="177"/>
    </location>
</feature>
<gene>
    <name evidence="2" type="ORF">CDQ84_03210</name>
</gene>
<feature type="transmembrane region" description="Helical" evidence="1">
    <location>
        <begin position="136"/>
        <end position="155"/>
    </location>
</feature>
<dbReference type="AlphaFoldDB" id="A0A2K2FJZ1"/>
<feature type="transmembrane region" description="Helical" evidence="1">
    <location>
        <begin position="183"/>
        <end position="200"/>
    </location>
</feature>
<dbReference type="EMBL" id="NIOJ01000005">
    <property type="protein sequence ID" value="PNU00905.1"/>
    <property type="molecule type" value="Genomic_DNA"/>
</dbReference>
<feature type="transmembrane region" description="Helical" evidence="1">
    <location>
        <begin position="29"/>
        <end position="46"/>
    </location>
</feature>
<comment type="caution">
    <text evidence="2">The sequence shown here is derived from an EMBL/GenBank/DDBJ whole genome shotgun (WGS) entry which is preliminary data.</text>
</comment>
<name>A0A2K2FJZ1_9CLOT</name>